<dbReference type="InterPro" id="IPR029344">
    <property type="entry name" value="SLBP_RNA_bind"/>
</dbReference>
<dbReference type="GO" id="GO:0071207">
    <property type="term" value="F:histone pre-mRNA stem-loop binding"/>
    <property type="evidence" value="ECO:0007669"/>
    <property type="project" value="TreeGrafter"/>
</dbReference>
<dbReference type="EMBL" id="JXLN01012613">
    <property type="protein sequence ID" value="KPM08681.1"/>
    <property type="molecule type" value="Genomic_DNA"/>
</dbReference>
<dbReference type="GO" id="GO:0006398">
    <property type="term" value="P:mRNA 3'-end processing by stem-loop binding and cleavage"/>
    <property type="evidence" value="ECO:0007669"/>
    <property type="project" value="TreeGrafter"/>
</dbReference>
<evidence type="ECO:0000256" key="2">
    <source>
        <dbReference type="ARBA" id="ARBA00022884"/>
    </source>
</evidence>
<dbReference type="GO" id="GO:0051028">
    <property type="term" value="P:mRNA transport"/>
    <property type="evidence" value="ECO:0007669"/>
    <property type="project" value="TreeGrafter"/>
</dbReference>
<feature type="domain" description="Histone RNA hairpin-binding protein RNA-binding" evidence="4">
    <location>
        <begin position="166"/>
        <end position="232"/>
    </location>
</feature>
<dbReference type="FunFam" id="1.10.8.1120:FF:000001">
    <property type="entry name" value="Histone RNA hairpin-binding protein-like"/>
    <property type="match status" value="1"/>
</dbReference>
<dbReference type="PANTHER" id="PTHR17408">
    <property type="entry name" value="HISTONE RNA HAIRPIN-BINDING PROTEIN"/>
    <property type="match status" value="1"/>
</dbReference>
<gene>
    <name evidence="5" type="ORF">QR98_0072040</name>
</gene>
<name>A0A132ACG8_SARSC</name>
<dbReference type="InterPro" id="IPR038294">
    <property type="entry name" value="SLBP_RNA_bind_sf"/>
</dbReference>
<comment type="caution">
    <text evidence="5">The sequence shown here is derived from an EMBL/GenBank/DDBJ whole genome shotgun (WGS) entry which is preliminary data.</text>
</comment>
<dbReference type="VEuPathDB" id="VectorBase:SSCA003118"/>
<evidence type="ECO:0000313" key="5">
    <source>
        <dbReference type="EMBL" id="KPM08681.1"/>
    </source>
</evidence>
<dbReference type="GO" id="GO:0071204">
    <property type="term" value="C:histone pre-mRNA 3'end processing complex"/>
    <property type="evidence" value="ECO:0007669"/>
    <property type="project" value="TreeGrafter"/>
</dbReference>
<dbReference type="GO" id="GO:0007076">
    <property type="term" value="P:mitotic chromosome condensation"/>
    <property type="evidence" value="ECO:0007669"/>
    <property type="project" value="UniProtKB-ARBA"/>
</dbReference>
<comment type="similarity">
    <text evidence="1">Belongs to the SLBP family.</text>
</comment>
<feature type="region of interest" description="Disordered" evidence="3">
    <location>
        <begin position="266"/>
        <end position="285"/>
    </location>
</feature>
<proteinExistence type="inferred from homology"/>
<sequence>MSNAIKSKCHIDWVKLMEMSDDEDDASSLVYDMSSSLRVSDDCDDVSEASSQICSSQNEFVTESDQSEPLSSSVANELNEMNRIDEYDLQFSNAEEIQYDIDSGLGIGNSTTAEELTPEKTIKMEQIKSIVDNIRPFSPASSTCSSLERPRKLARSTTDSVQFETDPIVIKRRQKQIDYGKNTIGYSNYINLIEKRKRKRTDPRTPNKFIKYSRRSWEQQIKLWRIRLHEFDFPAIEESSEIIAKDSNVKKFNRKLEFDSLIDQKQSNQKSIANNNSETSSPKTDLEIDISDILEEF</sequence>
<dbReference type="Pfam" id="PF15247">
    <property type="entry name" value="SLBP_RNA_bind"/>
    <property type="match status" value="1"/>
</dbReference>
<accession>A0A132ACG8</accession>
<dbReference type="AlphaFoldDB" id="A0A132ACG8"/>
<dbReference type="Gene3D" id="1.10.8.1120">
    <property type="entry name" value="Histone RNA hairpin-binding protein RNA-binding domain"/>
    <property type="match status" value="1"/>
</dbReference>
<organism evidence="5 6">
    <name type="scientific">Sarcoptes scabiei</name>
    <name type="common">Itch mite</name>
    <name type="synonym">Acarus scabiei</name>
    <dbReference type="NCBI Taxonomy" id="52283"/>
    <lineage>
        <taxon>Eukaryota</taxon>
        <taxon>Metazoa</taxon>
        <taxon>Ecdysozoa</taxon>
        <taxon>Arthropoda</taxon>
        <taxon>Chelicerata</taxon>
        <taxon>Arachnida</taxon>
        <taxon>Acari</taxon>
        <taxon>Acariformes</taxon>
        <taxon>Sarcoptiformes</taxon>
        <taxon>Astigmata</taxon>
        <taxon>Psoroptidia</taxon>
        <taxon>Sarcoptoidea</taxon>
        <taxon>Sarcoptidae</taxon>
        <taxon>Sarcoptinae</taxon>
        <taxon>Sarcoptes</taxon>
    </lineage>
</organism>
<reference evidence="5 6" key="1">
    <citation type="journal article" date="2015" name="Parasit. Vectors">
        <title>Draft genome of the scabies mite.</title>
        <authorList>
            <person name="Rider S.D.Jr."/>
            <person name="Morgan M.S."/>
            <person name="Arlian L.G."/>
        </authorList>
    </citation>
    <scope>NUCLEOTIDE SEQUENCE [LARGE SCALE GENOMIC DNA]</scope>
    <source>
        <strain evidence="5">Arlian Lab</strain>
    </source>
</reference>
<dbReference type="Proteomes" id="UP000616769">
    <property type="component" value="Unassembled WGS sequence"/>
</dbReference>
<evidence type="ECO:0000256" key="3">
    <source>
        <dbReference type="SAM" id="MobiDB-lite"/>
    </source>
</evidence>
<dbReference type="PANTHER" id="PTHR17408:SF0">
    <property type="entry name" value="HISTONE RNA HAIRPIN-BINDING PROTEIN"/>
    <property type="match status" value="1"/>
</dbReference>
<evidence type="ECO:0000313" key="6">
    <source>
        <dbReference type="Proteomes" id="UP000616769"/>
    </source>
</evidence>
<dbReference type="GO" id="GO:0005737">
    <property type="term" value="C:cytoplasm"/>
    <property type="evidence" value="ECO:0007669"/>
    <property type="project" value="TreeGrafter"/>
</dbReference>
<evidence type="ECO:0000256" key="1">
    <source>
        <dbReference type="ARBA" id="ARBA00006151"/>
    </source>
</evidence>
<feature type="compositionally biased region" description="Polar residues" evidence="3">
    <location>
        <begin position="266"/>
        <end position="283"/>
    </location>
</feature>
<dbReference type="OrthoDB" id="265795at2759"/>
<dbReference type="InterPro" id="IPR026502">
    <property type="entry name" value="SLBP1/SLBP2"/>
</dbReference>
<protein>
    <recommendedName>
        <fullName evidence="4">Histone RNA hairpin-binding protein RNA-binding domain-containing protein</fullName>
    </recommendedName>
</protein>
<dbReference type="GO" id="GO:0003729">
    <property type="term" value="F:mRNA binding"/>
    <property type="evidence" value="ECO:0007669"/>
    <property type="project" value="InterPro"/>
</dbReference>
<evidence type="ECO:0000259" key="4">
    <source>
        <dbReference type="Pfam" id="PF15247"/>
    </source>
</evidence>
<keyword evidence="2" id="KW-0694">RNA-binding</keyword>